<feature type="compositionally biased region" description="Acidic residues" evidence="1">
    <location>
        <begin position="647"/>
        <end position="658"/>
    </location>
</feature>
<proteinExistence type="predicted"/>
<reference evidence="3" key="1">
    <citation type="journal article" date="2021" name="Nat. Commun.">
        <title>Genetic determinants of endophytism in the Arabidopsis root mycobiome.</title>
        <authorList>
            <person name="Mesny F."/>
            <person name="Miyauchi S."/>
            <person name="Thiergart T."/>
            <person name="Pickel B."/>
            <person name="Atanasova L."/>
            <person name="Karlsson M."/>
            <person name="Huettel B."/>
            <person name="Barry K.W."/>
            <person name="Haridas S."/>
            <person name="Chen C."/>
            <person name="Bauer D."/>
            <person name="Andreopoulos W."/>
            <person name="Pangilinan J."/>
            <person name="LaButti K."/>
            <person name="Riley R."/>
            <person name="Lipzen A."/>
            <person name="Clum A."/>
            <person name="Drula E."/>
            <person name="Henrissat B."/>
            <person name="Kohler A."/>
            <person name="Grigoriev I.V."/>
            <person name="Martin F.M."/>
            <person name="Hacquard S."/>
        </authorList>
    </citation>
    <scope>NUCLEOTIDE SEQUENCE</scope>
    <source>
        <strain evidence="3">MPI-CAGE-AT-0016</strain>
    </source>
</reference>
<gene>
    <name evidence="3" type="ORF">B0T11DRAFT_129119</name>
</gene>
<evidence type="ECO:0000313" key="3">
    <source>
        <dbReference type="EMBL" id="KAH7349264.1"/>
    </source>
</evidence>
<comment type="caution">
    <text evidence="3">The sequence shown here is derived from an EMBL/GenBank/DDBJ whole genome shotgun (WGS) entry which is preliminary data.</text>
</comment>
<keyword evidence="2" id="KW-0472">Membrane</keyword>
<keyword evidence="4" id="KW-1185">Reference proteome</keyword>
<name>A0A8K0WZJ3_9PEZI</name>
<feature type="region of interest" description="Disordered" evidence="1">
    <location>
        <begin position="638"/>
        <end position="658"/>
    </location>
</feature>
<keyword evidence="2" id="KW-0812">Transmembrane</keyword>
<dbReference type="EMBL" id="JAGPXD010000006">
    <property type="protein sequence ID" value="KAH7349264.1"/>
    <property type="molecule type" value="Genomic_DNA"/>
</dbReference>
<keyword evidence="2" id="KW-1133">Transmembrane helix</keyword>
<dbReference type="Proteomes" id="UP000813385">
    <property type="component" value="Unassembled WGS sequence"/>
</dbReference>
<feature type="transmembrane region" description="Helical" evidence="2">
    <location>
        <begin position="592"/>
        <end position="613"/>
    </location>
</feature>
<accession>A0A8K0WZJ3</accession>
<dbReference type="AlphaFoldDB" id="A0A8K0WZJ3"/>
<sequence length="658" mass="73730">MIRGGGVATESMPLAHKHPSEEARRNQQASQASETNNVPARYSKTNSGWLREFTKGQERKARVIFNQRHIDGLRKDWETGSDAEDCEEVECAEDSDDGESSDESDEEGCEDDDLTGEEIELETSIAKVSLRNNLHVVKFEPADPWPEGTPTIEKHYGHVRFEDLMSLDPKERPTAIIEENSRGGVYRKNKRPMNLFKLRNVLHKPRYEKPSGTGSPGLSDVDQRRLCIFDPTPEAAAVLMETCSSNDAVALPQLFDLHLNRKPSAGVSFPSRNVSCFIFRLSFPFYTSISETRPNRGSLQQQILSIPGLGDFIVGQRTLVLAGVDEERWTAIALIDGSSRRALTVDRDKHNSQELRKDPIAGTEYFSPNTSLKARLYFPWLWKAWIEEVRRRWAEVVGVIIDGIQEKNKRDAFLATSNEPGVIQKLTDSIAIAAQWDKLLTVIHADLSGTIDTWKHGIKCFYDDSMPLDDAFATRDSLQSVEDVYVVLEMLLKQLEGSIDTLGRPQLNNVLAARIGSQGLGDGARSAFRHERIALGAAKKQEKAAERAVRSQEIVAKSSWKATITTMALLPFMLAFTLFSMEASAIPVKASFHMLVYSLLAFTLAMIFLFNFLDTLLTVLGDLLRAGVNFLLPKATPPPERQLEARDDTDDSDWEFVR</sequence>
<dbReference type="OrthoDB" id="10071171at2759"/>
<feature type="transmembrane region" description="Helical" evidence="2">
    <location>
        <begin position="560"/>
        <end position="580"/>
    </location>
</feature>
<evidence type="ECO:0000313" key="4">
    <source>
        <dbReference type="Proteomes" id="UP000813385"/>
    </source>
</evidence>
<feature type="region of interest" description="Disordered" evidence="1">
    <location>
        <begin position="1"/>
        <end position="43"/>
    </location>
</feature>
<protein>
    <submittedName>
        <fullName evidence="3">Uncharacterized protein</fullName>
    </submittedName>
</protein>
<feature type="compositionally biased region" description="Polar residues" evidence="1">
    <location>
        <begin position="26"/>
        <end position="43"/>
    </location>
</feature>
<organism evidence="3 4">
    <name type="scientific">Plectosphaerella cucumerina</name>
    <dbReference type="NCBI Taxonomy" id="40658"/>
    <lineage>
        <taxon>Eukaryota</taxon>
        <taxon>Fungi</taxon>
        <taxon>Dikarya</taxon>
        <taxon>Ascomycota</taxon>
        <taxon>Pezizomycotina</taxon>
        <taxon>Sordariomycetes</taxon>
        <taxon>Hypocreomycetidae</taxon>
        <taxon>Glomerellales</taxon>
        <taxon>Plectosphaerellaceae</taxon>
        <taxon>Plectosphaerella</taxon>
    </lineage>
</organism>
<evidence type="ECO:0000256" key="1">
    <source>
        <dbReference type="SAM" id="MobiDB-lite"/>
    </source>
</evidence>
<evidence type="ECO:0000256" key="2">
    <source>
        <dbReference type="SAM" id="Phobius"/>
    </source>
</evidence>
<feature type="region of interest" description="Disordered" evidence="1">
    <location>
        <begin position="79"/>
        <end position="114"/>
    </location>
</feature>